<name>A0A4S8L9J8_DENBC</name>
<sequence>MMDHAQILTNGEYRPYVRRHIPLQIQLVAHHDTISLISLIKQAAIVLFRTLRTDSRGDFVRYSTRFPS</sequence>
<dbReference type="AlphaFoldDB" id="A0A4S8L9J8"/>
<proteinExistence type="predicted"/>
<keyword evidence="2" id="KW-1185">Reference proteome</keyword>
<evidence type="ECO:0000313" key="2">
    <source>
        <dbReference type="Proteomes" id="UP000297245"/>
    </source>
</evidence>
<protein>
    <submittedName>
        <fullName evidence="1">Uncharacterized protein</fullName>
    </submittedName>
</protein>
<organism evidence="1 2">
    <name type="scientific">Dendrothele bispora (strain CBS 962.96)</name>
    <dbReference type="NCBI Taxonomy" id="1314807"/>
    <lineage>
        <taxon>Eukaryota</taxon>
        <taxon>Fungi</taxon>
        <taxon>Dikarya</taxon>
        <taxon>Basidiomycota</taxon>
        <taxon>Agaricomycotina</taxon>
        <taxon>Agaricomycetes</taxon>
        <taxon>Agaricomycetidae</taxon>
        <taxon>Agaricales</taxon>
        <taxon>Agaricales incertae sedis</taxon>
        <taxon>Dendrothele</taxon>
    </lineage>
</organism>
<gene>
    <name evidence="1" type="ORF">K435DRAFT_396878</name>
</gene>
<evidence type="ECO:0000313" key="1">
    <source>
        <dbReference type="EMBL" id="THU84908.1"/>
    </source>
</evidence>
<accession>A0A4S8L9J8</accession>
<dbReference type="Proteomes" id="UP000297245">
    <property type="component" value="Unassembled WGS sequence"/>
</dbReference>
<reference evidence="1 2" key="1">
    <citation type="journal article" date="2019" name="Nat. Ecol. Evol.">
        <title>Megaphylogeny resolves global patterns of mushroom evolution.</title>
        <authorList>
            <person name="Varga T."/>
            <person name="Krizsan K."/>
            <person name="Foldi C."/>
            <person name="Dima B."/>
            <person name="Sanchez-Garcia M."/>
            <person name="Sanchez-Ramirez S."/>
            <person name="Szollosi G.J."/>
            <person name="Szarkandi J.G."/>
            <person name="Papp V."/>
            <person name="Albert L."/>
            <person name="Andreopoulos W."/>
            <person name="Angelini C."/>
            <person name="Antonin V."/>
            <person name="Barry K.W."/>
            <person name="Bougher N.L."/>
            <person name="Buchanan P."/>
            <person name="Buyck B."/>
            <person name="Bense V."/>
            <person name="Catcheside P."/>
            <person name="Chovatia M."/>
            <person name="Cooper J."/>
            <person name="Damon W."/>
            <person name="Desjardin D."/>
            <person name="Finy P."/>
            <person name="Geml J."/>
            <person name="Haridas S."/>
            <person name="Hughes K."/>
            <person name="Justo A."/>
            <person name="Karasinski D."/>
            <person name="Kautmanova I."/>
            <person name="Kiss B."/>
            <person name="Kocsube S."/>
            <person name="Kotiranta H."/>
            <person name="LaButti K.M."/>
            <person name="Lechner B.E."/>
            <person name="Liimatainen K."/>
            <person name="Lipzen A."/>
            <person name="Lukacs Z."/>
            <person name="Mihaltcheva S."/>
            <person name="Morgado L.N."/>
            <person name="Niskanen T."/>
            <person name="Noordeloos M.E."/>
            <person name="Ohm R.A."/>
            <person name="Ortiz-Santana B."/>
            <person name="Ovrebo C."/>
            <person name="Racz N."/>
            <person name="Riley R."/>
            <person name="Savchenko A."/>
            <person name="Shiryaev A."/>
            <person name="Soop K."/>
            <person name="Spirin V."/>
            <person name="Szebenyi C."/>
            <person name="Tomsovsky M."/>
            <person name="Tulloss R.E."/>
            <person name="Uehling J."/>
            <person name="Grigoriev I.V."/>
            <person name="Vagvolgyi C."/>
            <person name="Papp T."/>
            <person name="Martin F.M."/>
            <person name="Miettinen O."/>
            <person name="Hibbett D.S."/>
            <person name="Nagy L.G."/>
        </authorList>
    </citation>
    <scope>NUCLEOTIDE SEQUENCE [LARGE SCALE GENOMIC DNA]</scope>
    <source>
        <strain evidence="1 2">CBS 962.96</strain>
    </source>
</reference>
<dbReference type="EMBL" id="ML179574">
    <property type="protein sequence ID" value="THU84908.1"/>
    <property type="molecule type" value="Genomic_DNA"/>
</dbReference>